<keyword evidence="2" id="KW-1185">Reference proteome</keyword>
<name>A0A1M6XKW6_PSETH</name>
<dbReference type="EMBL" id="FRAP01000017">
    <property type="protein sequence ID" value="SHL06455.1"/>
    <property type="molecule type" value="Genomic_DNA"/>
</dbReference>
<gene>
    <name evidence="1" type="ORF">SAMN05443637_11753</name>
</gene>
<reference evidence="1 2" key="1">
    <citation type="submission" date="2016-11" db="EMBL/GenBank/DDBJ databases">
        <authorList>
            <person name="Jaros S."/>
            <person name="Januszkiewicz K."/>
            <person name="Wedrychowicz H."/>
        </authorList>
    </citation>
    <scope>NUCLEOTIDE SEQUENCE [LARGE SCALE GENOMIC DNA]</scope>
    <source>
        <strain evidence="1 2">DSM 43832</strain>
    </source>
</reference>
<sequence length="79" mass="8788">MNTDLRPILVGNEFAEVRVTRVDGRNGPRLRIESPRSGTAVELCPLELEALTWQAPETFSAMIGKPRESLVEPGDREDP</sequence>
<dbReference type="RefSeq" id="WP_073458873.1">
    <property type="nucleotide sequence ID" value="NZ_FRAP01000017.1"/>
</dbReference>
<protein>
    <recommendedName>
        <fullName evidence="3">Dihydrodiol dehydrogenase</fullName>
    </recommendedName>
</protein>
<dbReference type="AlphaFoldDB" id="A0A1M6XKW6"/>
<organism evidence="1 2">
    <name type="scientific">Pseudonocardia thermophila</name>
    <dbReference type="NCBI Taxonomy" id="1848"/>
    <lineage>
        <taxon>Bacteria</taxon>
        <taxon>Bacillati</taxon>
        <taxon>Actinomycetota</taxon>
        <taxon>Actinomycetes</taxon>
        <taxon>Pseudonocardiales</taxon>
        <taxon>Pseudonocardiaceae</taxon>
        <taxon>Pseudonocardia</taxon>
    </lineage>
</organism>
<dbReference type="STRING" id="1848.SAMN05443637_11753"/>
<proteinExistence type="predicted"/>
<evidence type="ECO:0008006" key="3">
    <source>
        <dbReference type="Google" id="ProtNLM"/>
    </source>
</evidence>
<dbReference type="OrthoDB" id="5120343at2"/>
<dbReference type="Proteomes" id="UP000184363">
    <property type="component" value="Unassembled WGS sequence"/>
</dbReference>
<evidence type="ECO:0000313" key="1">
    <source>
        <dbReference type="EMBL" id="SHL06455.1"/>
    </source>
</evidence>
<accession>A0A1M6XKW6</accession>
<evidence type="ECO:0000313" key="2">
    <source>
        <dbReference type="Proteomes" id="UP000184363"/>
    </source>
</evidence>